<dbReference type="GO" id="GO:0008168">
    <property type="term" value="F:methyltransferase activity"/>
    <property type="evidence" value="ECO:0007669"/>
    <property type="project" value="UniProtKB-KW"/>
</dbReference>
<dbReference type="PANTHER" id="PTHR42912">
    <property type="entry name" value="METHYLTRANSFERASE"/>
    <property type="match status" value="1"/>
</dbReference>
<sequence length="257" mass="28727">MTVVEQYVTDKNLKSRANLHARYGTKNWFEFVHAAMEWQENEHVADIGCGPGWLWSEVSSPLSILDGLTLVDTSQFLLQQAQTTVSALVKDFEPQALEASVCDLPLNDDGFDTVLALHMLYHVEDQPRAVMEFKRVCAEGGRVAISTNSLDNLARINQLGFDVFGAQKQDLGAVLFSPSRARELLEEHFESVAVHRFEDNYEISDAKDIAANLLSFPLGDAADSVRRKELAEALERELISVERPFVDTKVSFLLIAN</sequence>
<organism evidence="2 3">
    <name type="scientific">Pseudahrensia aquimaris</name>
    <dbReference type="NCBI Taxonomy" id="744461"/>
    <lineage>
        <taxon>Bacteria</taxon>
        <taxon>Pseudomonadati</taxon>
        <taxon>Pseudomonadota</taxon>
        <taxon>Alphaproteobacteria</taxon>
        <taxon>Hyphomicrobiales</taxon>
        <taxon>Ahrensiaceae</taxon>
        <taxon>Pseudahrensia</taxon>
    </lineage>
</organism>
<dbReference type="InterPro" id="IPR050508">
    <property type="entry name" value="Methyltransf_Superfamily"/>
</dbReference>
<comment type="caution">
    <text evidence="2">The sequence shown here is derived from an EMBL/GenBank/DDBJ whole genome shotgun (WGS) entry which is preliminary data.</text>
</comment>
<dbReference type="InterPro" id="IPR013216">
    <property type="entry name" value="Methyltransf_11"/>
</dbReference>
<dbReference type="Gene3D" id="3.40.50.150">
    <property type="entry name" value="Vaccinia Virus protein VP39"/>
    <property type="match status" value="1"/>
</dbReference>
<gene>
    <name evidence="2" type="ORF">ACFQ14_09665</name>
</gene>
<dbReference type="CDD" id="cd02440">
    <property type="entry name" value="AdoMet_MTases"/>
    <property type="match status" value="1"/>
</dbReference>
<dbReference type="PANTHER" id="PTHR42912:SF93">
    <property type="entry name" value="N6-ADENOSINE-METHYLTRANSFERASE TMT1A"/>
    <property type="match status" value="1"/>
</dbReference>
<keyword evidence="3" id="KW-1185">Reference proteome</keyword>
<proteinExistence type="predicted"/>
<keyword evidence="2" id="KW-0808">Transferase</keyword>
<dbReference type="RefSeq" id="WP_377212530.1">
    <property type="nucleotide sequence ID" value="NZ_JBHTJV010000009.1"/>
</dbReference>
<keyword evidence="2" id="KW-0489">Methyltransferase</keyword>
<dbReference type="GO" id="GO:0032259">
    <property type="term" value="P:methylation"/>
    <property type="evidence" value="ECO:0007669"/>
    <property type="project" value="UniProtKB-KW"/>
</dbReference>
<evidence type="ECO:0000313" key="2">
    <source>
        <dbReference type="EMBL" id="MFD0916673.1"/>
    </source>
</evidence>
<dbReference type="EMBL" id="JBHTJV010000009">
    <property type="protein sequence ID" value="MFD0916673.1"/>
    <property type="molecule type" value="Genomic_DNA"/>
</dbReference>
<evidence type="ECO:0000313" key="3">
    <source>
        <dbReference type="Proteomes" id="UP001597101"/>
    </source>
</evidence>
<reference evidence="3" key="1">
    <citation type="journal article" date="2019" name="Int. J. Syst. Evol. Microbiol.">
        <title>The Global Catalogue of Microorganisms (GCM) 10K type strain sequencing project: providing services to taxonomists for standard genome sequencing and annotation.</title>
        <authorList>
            <consortium name="The Broad Institute Genomics Platform"/>
            <consortium name="The Broad Institute Genome Sequencing Center for Infectious Disease"/>
            <person name="Wu L."/>
            <person name="Ma J."/>
        </authorList>
    </citation>
    <scope>NUCLEOTIDE SEQUENCE [LARGE SCALE GENOMIC DNA]</scope>
    <source>
        <strain evidence="3">CCUG 60023</strain>
    </source>
</reference>
<feature type="domain" description="Methyltransferase type 11" evidence="1">
    <location>
        <begin position="46"/>
        <end position="145"/>
    </location>
</feature>
<dbReference type="InterPro" id="IPR029063">
    <property type="entry name" value="SAM-dependent_MTases_sf"/>
</dbReference>
<name>A0ABW3FG40_9HYPH</name>
<accession>A0ABW3FG40</accession>
<dbReference type="Proteomes" id="UP001597101">
    <property type="component" value="Unassembled WGS sequence"/>
</dbReference>
<dbReference type="EC" id="2.1.1.-" evidence="2"/>
<evidence type="ECO:0000259" key="1">
    <source>
        <dbReference type="Pfam" id="PF08241"/>
    </source>
</evidence>
<dbReference type="Pfam" id="PF08241">
    <property type="entry name" value="Methyltransf_11"/>
    <property type="match status" value="1"/>
</dbReference>
<protein>
    <submittedName>
        <fullName evidence="2">Class I SAM-dependent methyltransferase</fullName>
        <ecNumber evidence="2">2.1.1.-</ecNumber>
    </submittedName>
</protein>
<dbReference type="SUPFAM" id="SSF53335">
    <property type="entry name" value="S-adenosyl-L-methionine-dependent methyltransferases"/>
    <property type="match status" value="1"/>
</dbReference>